<comment type="caution">
    <text evidence="8">The sequence shown here is derived from an EMBL/GenBank/DDBJ whole genome shotgun (WGS) entry which is preliminary data.</text>
</comment>
<keyword evidence="7" id="KW-1015">Disulfide bond</keyword>
<dbReference type="STRING" id="69332.A0A388LX15"/>
<dbReference type="PROSITE" id="PS50068">
    <property type="entry name" value="LDLRA_2"/>
    <property type="match status" value="7"/>
</dbReference>
<dbReference type="EMBL" id="BFEA01000578">
    <property type="protein sequence ID" value="GBG86762.1"/>
    <property type="molecule type" value="Genomic_DNA"/>
</dbReference>
<dbReference type="GO" id="GO:0012505">
    <property type="term" value="C:endomembrane system"/>
    <property type="evidence" value="ECO:0007669"/>
    <property type="project" value="UniProtKB-SubCell"/>
</dbReference>
<keyword evidence="4" id="KW-0677">Repeat</keyword>
<organism evidence="8 9">
    <name type="scientific">Chara braunii</name>
    <name type="common">Braun's stonewort</name>
    <dbReference type="NCBI Taxonomy" id="69332"/>
    <lineage>
        <taxon>Eukaryota</taxon>
        <taxon>Viridiplantae</taxon>
        <taxon>Streptophyta</taxon>
        <taxon>Charophyceae</taxon>
        <taxon>Charales</taxon>
        <taxon>Characeae</taxon>
        <taxon>Chara</taxon>
    </lineage>
</organism>
<dbReference type="InterPro" id="IPR023415">
    <property type="entry name" value="LDLR_class-A_CS"/>
</dbReference>
<keyword evidence="9" id="KW-1185">Reference proteome</keyword>
<dbReference type="InterPro" id="IPR002172">
    <property type="entry name" value="LDrepeatLR_classA_rpt"/>
</dbReference>
<proteinExistence type="predicted"/>
<dbReference type="InterPro" id="IPR050685">
    <property type="entry name" value="LDLR"/>
</dbReference>
<evidence type="ECO:0000256" key="3">
    <source>
        <dbReference type="ARBA" id="ARBA00022692"/>
    </source>
</evidence>
<gene>
    <name evidence="8" type="ORF">CBR_g42046</name>
</gene>
<dbReference type="GO" id="GO:0016192">
    <property type="term" value="P:vesicle-mediated transport"/>
    <property type="evidence" value="ECO:0007669"/>
    <property type="project" value="UniProtKB-ARBA"/>
</dbReference>
<dbReference type="PANTHER" id="PTHR24270">
    <property type="entry name" value="LOW-DENSITY LIPOPROTEIN RECEPTOR-RELATED"/>
    <property type="match status" value="1"/>
</dbReference>
<keyword evidence="5" id="KW-1133">Transmembrane helix</keyword>
<evidence type="ECO:0000256" key="7">
    <source>
        <dbReference type="ARBA" id="ARBA00023157"/>
    </source>
</evidence>
<evidence type="ECO:0000313" key="8">
    <source>
        <dbReference type="EMBL" id="GBG86762.1"/>
    </source>
</evidence>
<evidence type="ECO:0000256" key="6">
    <source>
        <dbReference type="ARBA" id="ARBA00023136"/>
    </source>
</evidence>
<dbReference type="SMART" id="SM00192">
    <property type="entry name" value="LDLa"/>
    <property type="match status" value="10"/>
</dbReference>
<dbReference type="Proteomes" id="UP000265515">
    <property type="component" value="Unassembled WGS sequence"/>
</dbReference>
<keyword evidence="3" id="KW-0812">Transmembrane</keyword>
<evidence type="ECO:0000256" key="2">
    <source>
        <dbReference type="ARBA" id="ARBA00004308"/>
    </source>
</evidence>
<dbReference type="SUPFAM" id="SSF57424">
    <property type="entry name" value="LDL receptor-like module"/>
    <property type="match status" value="6"/>
</dbReference>
<evidence type="ECO:0000313" key="9">
    <source>
        <dbReference type="Proteomes" id="UP000265515"/>
    </source>
</evidence>
<dbReference type="PANTHER" id="PTHR24270:SF27">
    <property type="entry name" value="CD320 ANTIGEN"/>
    <property type="match status" value="1"/>
</dbReference>
<name>A0A388LX15_CHABU</name>
<protein>
    <recommendedName>
        <fullName evidence="10">EGF-like domain-containing protein</fullName>
    </recommendedName>
</protein>
<dbReference type="Pfam" id="PF00057">
    <property type="entry name" value="Ldl_recept_a"/>
    <property type="match status" value="5"/>
</dbReference>
<dbReference type="PRINTS" id="PR00261">
    <property type="entry name" value="LDLRECEPTOR"/>
</dbReference>
<accession>A0A388LX15</accession>
<dbReference type="CDD" id="cd00112">
    <property type="entry name" value="LDLa"/>
    <property type="match status" value="5"/>
</dbReference>
<dbReference type="Gene3D" id="4.10.400.10">
    <property type="entry name" value="Low-density Lipoprotein Receptor"/>
    <property type="match status" value="7"/>
</dbReference>
<dbReference type="OrthoDB" id="9990982at2759"/>
<dbReference type="Gramene" id="GBG86762">
    <property type="protein sequence ID" value="GBG86762"/>
    <property type="gene ID" value="CBR_g42046"/>
</dbReference>
<dbReference type="AlphaFoldDB" id="A0A388LX15"/>
<keyword evidence="6" id="KW-0472">Membrane</keyword>
<comment type="subcellular location">
    <subcellularLocation>
        <location evidence="2">Endomembrane system</location>
    </subcellularLocation>
    <subcellularLocation>
        <location evidence="1">Membrane</location>
        <topology evidence="1">Single-pass membrane protein</topology>
    </subcellularLocation>
</comment>
<dbReference type="PROSITE" id="PS01209">
    <property type="entry name" value="LDLRA_1"/>
    <property type="match status" value="3"/>
</dbReference>
<reference evidence="8 9" key="1">
    <citation type="journal article" date="2018" name="Cell">
        <title>The Chara Genome: Secondary Complexity and Implications for Plant Terrestrialization.</title>
        <authorList>
            <person name="Nishiyama T."/>
            <person name="Sakayama H."/>
            <person name="Vries J.D."/>
            <person name="Buschmann H."/>
            <person name="Saint-Marcoux D."/>
            <person name="Ullrich K.K."/>
            <person name="Haas F.B."/>
            <person name="Vanderstraeten L."/>
            <person name="Becker D."/>
            <person name="Lang D."/>
            <person name="Vosolsobe S."/>
            <person name="Rombauts S."/>
            <person name="Wilhelmsson P.K.I."/>
            <person name="Janitza P."/>
            <person name="Kern R."/>
            <person name="Heyl A."/>
            <person name="Rumpler F."/>
            <person name="Villalobos L.I.A.C."/>
            <person name="Clay J.M."/>
            <person name="Skokan R."/>
            <person name="Toyoda A."/>
            <person name="Suzuki Y."/>
            <person name="Kagoshima H."/>
            <person name="Schijlen E."/>
            <person name="Tajeshwar N."/>
            <person name="Catarino B."/>
            <person name="Hetherington A.J."/>
            <person name="Saltykova A."/>
            <person name="Bonnot C."/>
            <person name="Breuninger H."/>
            <person name="Symeonidi A."/>
            <person name="Radhakrishnan G.V."/>
            <person name="Van Nieuwerburgh F."/>
            <person name="Deforce D."/>
            <person name="Chang C."/>
            <person name="Karol K.G."/>
            <person name="Hedrich R."/>
            <person name="Ulvskov P."/>
            <person name="Glockner G."/>
            <person name="Delwiche C.F."/>
            <person name="Petrasek J."/>
            <person name="Van de Peer Y."/>
            <person name="Friml J."/>
            <person name="Beilby M."/>
            <person name="Dolan L."/>
            <person name="Kohara Y."/>
            <person name="Sugano S."/>
            <person name="Fujiyama A."/>
            <person name="Delaux P.-M."/>
            <person name="Quint M."/>
            <person name="TheiBen G."/>
            <person name="Hagemann M."/>
            <person name="Harholt J."/>
            <person name="Dunand C."/>
            <person name="Zachgo S."/>
            <person name="Langdale J."/>
            <person name="Maumus F."/>
            <person name="Straeten D.V.D."/>
            <person name="Gould S.B."/>
            <person name="Rensing S.A."/>
        </authorList>
    </citation>
    <scope>NUCLEOTIDE SEQUENCE [LARGE SCALE GENOMIC DNA]</scope>
    <source>
        <strain evidence="8 9">S276</strain>
    </source>
</reference>
<sequence>MGRVVPSSLPAMGERAALALLLRLRVAALCAYLIAVAWPAHGYPEKRPMMGSDTSPGSYAWMQPRAVGDEGPNGVSDGSEFYCFRDFKRCRSGIKECIKPEQECDGVKDCEDGSDEGQFCKSFDCTKTGRYICPSGKMCMNVTDSYGDWRYTHRDPYTAYLCDGVRDCADASDEDKKFCASFDCNGNVPHKKVAITLEWEKSTNRRVRCPGGKGGCLYETQLCDGTVNCVNAAGSDESEALCKKQGCSSALLSDLFQCRTGRCIPRGRMCDGKKDCPDGDDEGDFCAKINCPYGGIKCSDAKNRTCIQQSQLCDGVQDCPGGTDEAGCATKECEDGKKLCPSGKGCAYHTPCDGLKDCRDGSDEDPAFCSHFNCSADERVKCKDGLRCIYRSGMCDGRRDCPDLSDENPASCRTYNCSLWGEGTIKCPGAEYVWCIFPGSMCDGYHNDCYADKDEDPKFCASKEARDILAENGRIVCSNNMTNYIYGDYCDGIKNCEDGSDERENFCKVYTCPKNRVRCYGKWCVRGAKCDGNWDCPDGSDELNC</sequence>
<dbReference type="InterPro" id="IPR036055">
    <property type="entry name" value="LDL_receptor-like_sf"/>
</dbReference>
<evidence type="ECO:0000256" key="5">
    <source>
        <dbReference type="ARBA" id="ARBA00022989"/>
    </source>
</evidence>
<evidence type="ECO:0000256" key="4">
    <source>
        <dbReference type="ARBA" id="ARBA00022737"/>
    </source>
</evidence>
<evidence type="ECO:0008006" key="10">
    <source>
        <dbReference type="Google" id="ProtNLM"/>
    </source>
</evidence>
<dbReference type="GO" id="GO:0005886">
    <property type="term" value="C:plasma membrane"/>
    <property type="evidence" value="ECO:0007669"/>
    <property type="project" value="TreeGrafter"/>
</dbReference>
<evidence type="ECO:0000256" key="1">
    <source>
        <dbReference type="ARBA" id="ARBA00004167"/>
    </source>
</evidence>